<proteinExistence type="predicted"/>
<evidence type="ECO:0000256" key="2">
    <source>
        <dbReference type="ARBA" id="ARBA00023125"/>
    </source>
</evidence>
<dbReference type="Proteomes" id="UP001303408">
    <property type="component" value="Chromosome"/>
</dbReference>
<keyword evidence="1" id="KW-0805">Transcription regulation</keyword>
<dbReference type="PROSITE" id="PS50949">
    <property type="entry name" value="HTH_GNTR"/>
    <property type="match status" value="1"/>
</dbReference>
<name>A0AA96JAB4_9MICO</name>
<dbReference type="SUPFAM" id="SSF46785">
    <property type="entry name" value="Winged helix' DNA-binding domain"/>
    <property type="match status" value="1"/>
</dbReference>
<protein>
    <submittedName>
        <fullName evidence="5">GntR family transcriptional regulator</fullName>
    </submittedName>
</protein>
<dbReference type="SMART" id="SM00345">
    <property type="entry name" value="HTH_GNTR"/>
    <property type="match status" value="1"/>
</dbReference>
<feature type="domain" description="HTH gntR-type" evidence="4">
    <location>
        <begin position="11"/>
        <end position="79"/>
    </location>
</feature>
<dbReference type="AlphaFoldDB" id="A0AA96JAB4"/>
<gene>
    <name evidence="5" type="ORF">RN607_13775</name>
</gene>
<keyword evidence="3" id="KW-0804">Transcription</keyword>
<sequence>MDIRVDPALAAPPFEQVRDQIAAQIMDGRLADQARLPAIRALATSLGLAANTVAKAYAELEASGLVVTAGRNGTRVVGQTVADAGLTEAADAYIAAARSRGLDTDALVSLVRTRAAS</sequence>
<dbReference type="InterPro" id="IPR036388">
    <property type="entry name" value="WH-like_DNA-bd_sf"/>
</dbReference>
<evidence type="ECO:0000256" key="1">
    <source>
        <dbReference type="ARBA" id="ARBA00023015"/>
    </source>
</evidence>
<dbReference type="CDD" id="cd07377">
    <property type="entry name" value="WHTH_GntR"/>
    <property type="match status" value="1"/>
</dbReference>
<dbReference type="InterPro" id="IPR036390">
    <property type="entry name" value="WH_DNA-bd_sf"/>
</dbReference>
<accession>A0AA96JAB4</accession>
<evidence type="ECO:0000256" key="3">
    <source>
        <dbReference type="ARBA" id="ARBA00023163"/>
    </source>
</evidence>
<dbReference type="PANTHER" id="PTHR38445">
    <property type="entry name" value="HTH-TYPE TRANSCRIPTIONAL REPRESSOR YTRA"/>
    <property type="match status" value="1"/>
</dbReference>
<reference evidence="5" key="1">
    <citation type="submission" date="2023-09" db="EMBL/GenBank/DDBJ databases">
        <title>Demequina sp. a novel bacteria isolated from Capsicum annuum.</title>
        <authorList>
            <person name="Humaira Z."/>
            <person name="Lee J."/>
            <person name="Cho D."/>
        </authorList>
    </citation>
    <scope>NUCLEOTIDE SEQUENCE</scope>
    <source>
        <strain evidence="5">PMTSA13</strain>
    </source>
</reference>
<evidence type="ECO:0000259" key="4">
    <source>
        <dbReference type="PROSITE" id="PS50949"/>
    </source>
</evidence>
<organism evidence="5">
    <name type="scientific">Demequina capsici</name>
    <dbReference type="NCBI Taxonomy" id="3075620"/>
    <lineage>
        <taxon>Bacteria</taxon>
        <taxon>Bacillati</taxon>
        <taxon>Actinomycetota</taxon>
        <taxon>Actinomycetes</taxon>
        <taxon>Micrococcales</taxon>
        <taxon>Demequinaceae</taxon>
        <taxon>Demequina</taxon>
    </lineage>
</organism>
<dbReference type="RefSeq" id="WP_313543199.1">
    <property type="nucleotide sequence ID" value="NZ_CP134880.1"/>
</dbReference>
<dbReference type="Gene3D" id="1.10.10.10">
    <property type="entry name" value="Winged helix-like DNA-binding domain superfamily/Winged helix DNA-binding domain"/>
    <property type="match status" value="1"/>
</dbReference>
<dbReference type="EMBL" id="CP134880">
    <property type="protein sequence ID" value="WNM27255.1"/>
    <property type="molecule type" value="Genomic_DNA"/>
</dbReference>
<keyword evidence="2" id="KW-0238">DNA-binding</keyword>
<dbReference type="GO" id="GO:0003677">
    <property type="term" value="F:DNA binding"/>
    <property type="evidence" value="ECO:0007669"/>
    <property type="project" value="UniProtKB-KW"/>
</dbReference>
<dbReference type="KEGG" id="dcp:RN607_13775"/>
<dbReference type="Pfam" id="PF00392">
    <property type="entry name" value="GntR"/>
    <property type="match status" value="1"/>
</dbReference>
<dbReference type="GO" id="GO:0003700">
    <property type="term" value="F:DNA-binding transcription factor activity"/>
    <property type="evidence" value="ECO:0007669"/>
    <property type="project" value="InterPro"/>
</dbReference>
<dbReference type="InterPro" id="IPR000524">
    <property type="entry name" value="Tscrpt_reg_HTH_GntR"/>
</dbReference>
<evidence type="ECO:0000313" key="5">
    <source>
        <dbReference type="EMBL" id="WNM27255.1"/>
    </source>
</evidence>
<dbReference type="PANTHER" id="PTHR38445:SF9">
    <property type="entry name" value="HTH-TYPE TRANSCRIPTIONAL REPRESSOR YTRA"/>
    <property type="match status" value="1"/>
</dbReference>